<dbReference type="Pfam" id="PF02542">
    <property type="entry name" value="YgbB"/>
    <property type="match status" value="1"/>
</dbReference>
<feature type="site" description="Transition state stabilizer" evidence="14">
    <location>
        <position position="21"/>
    </location>
</feature>
<reference evidence="16 17" key="1">
    <citation type="submission" date="2024-06" db="EMBL/GenBank/DDBJ databases">
        <title>Genomic Encyclopedia of Type Strains, Phase IV (KMG-IV): sequencing the most valuable type-strain genomes for metagenomic binning, comparative biology and taxonomic classification.</title>
        <authorList>
            <person name="Goeker M."/>
        </authorList>
    </citation>
    <scope>NUCLEOTIDE SEQUENCE [LARGE SCALE GENOMIC DNA]</scope>
    <source>
        <strain evidence="16 17">DSM 28102</strain>
    </source>
</reference>
<feature type="binding site" evidence="14">
    <location>
        <position position="253"/>
    </location>
    <ligand>
        <name>a divalent metal cation</name>
        <dbReference type="ChEBI" id="CHEBI:60240"/>
    </ligand>
</feature>
<comment type="catalytic activity">
    <reaction evidence="2 14">
        <text>2-C-methyl-D-erythritol 4-phosphate + CTP + H(+) = 4-CDP-2-C-methyl-D-erythritol + diphosphate</text>
        <dbReference type="Rhea" id="RHEA:13429"/>
        <dbReference type="ChEBI" id="CHEBI:15378"/>
        <dbReference type="ChEBI" id="CHEBI:33019"/>
        <dbReference type="ChEBI" id="CHEBI:37563"/>
        <dbReference type="ChEBI" id="CHEBI:57823"/>
        <dbReference type="ChEBI" id="CHEBI:58262"/>
        <dbReference type="EC" id="2.7.7.60"/>
    </reaction>
</comment>
<evidence type="ECO:0000256" key="2">
    <source>
        <dbReference type="ARBA" id="ARBA00001282"/>
    </source>
</evidence>
<comment type="function">
    <text evidence="14">Bifunctional enzyme that catalyzes the formation of 4-diphosphocytidyl-2-C-methyl-D-erythritol from CTP and 2-C-methyl-D-erythritol 4-phosphate (MEP) (IspD), and catalyzes the conversion of 4-diphosphocytidyl-2-C-methyl-D-erythritol 2-phosphate (CDP-ME2P) to 2-C-methyl-D-erythritol 2,4-cyclodiphosphate (ME-CPP) with a corresponding release of cytidine 5-monophosphate (CMP) (IspF).</text>
</comment>
<feature type="binding site" evidence="14">
    <location>
        <position position="382"/>
    </location>
    <ligand>
        <name>4-CDP-2-C-methyl-D-erythritol 2-phosphate</name>
        <dbReference type="ChEBI" id="CHEBI:57919"/>
    </ligand>
</feature>
<evidence type="ECO:0000256" key="5">
    <source>
        <dbReference type="ARBA" id="ARBA00004787"/>
    </source>
</evidence>
<dbReference type="Gene3D" id="3.90.550.10">
    <property type="entry name" value="Spore Coat Polysaccharide Biosynthesis Protein SpsA, Chain A"/>
    <property type="match status" value="1"/>
</dbReference>
<dbReference type="NCBIfam" id="TIGR00151">
    <property type="entry name" value="ispF"/>
    <property type="match status" value="1"/>
</dbReference>
<feature type="site" description="Positions MEP for the nucleophilic attack" evidence="14">
    <location>
        <position position="222"/>
    </location>
</feature>
<evidence type="ECO:0000256" key="8">
    <source>
        <dbReference type="ARBA" id="ARBA00022679"/>
    </source>
</evidence>
<feature type="region of interest" description="2-C-methyl-D-erythritol 4-phosphate cytidylyltransferase" evidence="14">
    <location>
        <begin position="1"/>
        <end position="244"/>
    </location>
</feature>
<dbReference type="InterPro" id="IPR036571">
    <property type="entry name" value="MECDP_synthase_sf"/>
</dbReference>
<dbReference type="Pfam" id="PF01128">
    <property type="entry name" value="IspD"/>
    <property type="match status" value="1"/>
</dbReference>
<keyword evidence="8 14" id="KW-0808">Transferase</keyword>
<organism evidence="16 17">
    <name type="scientific">Martelella mangrovi</name>
    <dbReference type="NCBI Taxonomy" id="1397477"/>
    <lineage>
        <taxon>Bacteria</taxon>
        <taxon>Pseudomonadati</taxon>
        <taxon>Pseudomonadota</taxon>
        <taxon>Alphaproteobacteria</taxon>
        <taxon>Hyphomicrobiales</taxon>
        <taxon>Aurantimonadaceae</taxon>
        <taxon>Martelella</taxon>
    </lineage>
</organism>
<feature type="site" description="Transition state stabilizer" evidence="14">
    <location>
        <position position="277"/>
    </location>
</feature>
<feature type="binding site" evidence="14">
    <location>
        <position position="285"/>
    </location>
    <ligand>
        <name>a divalent metal cation</name>
        <dbReference type="ChEBI" id="CHEBI:60240"/>
    </ligand>
</feature>
<evidence type="ECO:0000256" key="1">
    <source>
        <dbReference type="ARBA" id="ARBA00000200"/>
    </source>
</evidence>
<evidence type="ECO:0000256" key="7">
    <source>
        <dbReference type="ARBA" id="ARBA00009789"/>
    </source>
</evidence>
<comment type="similarity">
    <text evidence="14">In the C-terminal section; belongs to the IspF family.</text>
</comment>
<comment type="catalytic activity">
    <reaction evidence="1 14">
        <text>4-CDP-2-C-methyl-D-erythritol 2-phosphate = 2-C-methyl-D-erythritol 2,4-cyclic diphosphate + CMP</text>
        <dbReference type="Rhea" id="RHEA:23864"/>
        <dbReference type="ChEBI" id="CHEBI:57919"/>
        <dbReference type="ChEBI" id="CHEBI:58483"/>
        <dbReference type="ChEBI" id="CHEBI:60377"/>
        <dbReference type="EC" id="4.6.1.12"/>
    </reaction>
</comment>
<evidence type="ECO:0000256" key="3">
    <source>
        <dbReference type="ARBA" id="ARBA00001968"/>
    </source>
</evidence>
<proteinExistence type="inferred from homology"/>
<dbReference type="InterPro" id="IPR034683">
    <property type="entry name" value="IspD/TarI"/>
</dbReference>
<dbReference type="PROSITE" id="PS01350">
    <property type="entry name" value="ISPF"/>
    <property type="match status" value="1"/>
</dbReference>
<dbReference type="Proteomes" id="UP001549164">
    <property type="component" value="Unassembled WGS sequence"/>
</dbReference>
<dbReference type="SUPFAM" id="SSF53448">
    <property type="entry name" value="Nucleotide-diphospho-sugar transferases"/>
    <property type="match status" value="1"/>
</dbReference>
<evidence type="ECO:0000256" key="11">
    <source>
        <dbReference type="ARBA" id="ARBA00023229"/>
    </source>
</evidence>
<dbReference type="PANTHER" id="PTHR43181">
    <property type="entry name" value="2-C-METHYL-D-ERYTHRITOL 2,4-CYCLODIPHOSPHATE SYNTHASE, CHLOROPLASTIC"/>
    <property type="match status" value="1"/>
</dbReference>
<feature type="region of interest" description="2-C-methyl-D-erythritol 2,4-cyclodiphosphate synthase" evidence="14">
    <location>
        <begin position="245"/>
        <end position="403"/>
    </location>
</feature>
<dbReference type="NCBIfam" id="TIGR00453">
    <property type="entry name" value="ispD"/>
    <property type="match status" value="1"/>
</dbReference>
<evidence type="ECO:0000256" key="14">
    <source>
        <dbReference type="HAMAP-Rule" id="MF_01520"/>
    </source>
</evidence>
<dbReference type="PROSITE" id="PS01295">
    <property type="entry name" value="ISPD"/>
    <property type="match status" value="1"/>
</dbReference>
<dbReference type="CDD" id="cd00554">
    <property type="entry name" value="MECDP_synthase"/>
    <property type="match status" value="1"/>
</dbReference>
<dbReference type="HAMAP" id="MF_01520">
    <property type="entry name" value="IspDF"/>
    <property type="match status" value="1"/>
</dbReference>
<protein>
    <recommendedName>
        <fullName evidence="14">Bifunctional enzyme IspD/IspF</fullName>
    </recommendedName>
    <domain>
        <recommendedName>
            <fullName evidence="14">2-C-methyl-D-erythritol 4-phosphate cytidylyltransferase</fullName>
            <ecNumber evidence="14">2.7.7.60</ecNumber>
        </recommendedName>
        <alternativeName>
            <fullName evidence="14">4-diphosphocytidyl-2C-methyl-D-erythritol synthase</fullName>
        </alternativeName>
        <alternativeName>
            <fullName evidence="14">MEP cytidylyltransferase</fullName>
            <shortName evidence="14">MCT</shortName>
        </alternativeName>
    </domain>
    <domain>
        <recommendedName>
            <fullName evidence="14">2-C-methyl-D-erythritol 2,4-cyclodiphosphate synthase</fullName>
            <shortName evidence="14">MECDP-synthase</shortName>
            <shortName evidence="14">MECPP-synthase</shortName>
            <shortName evidence="14">MECPS</shortName>
            <ecNumber evidence="14">4.6.1.12</ecNumber>
        </recommendedName>
    </domain>
</protein>
<dbReference type="EC" id="4.6.1.12" evidence="14"/>
<comment type="cofactor">
    <cofactor evidence="3 14">
        <name>a divalent metal cation</name>
        <dbReference type="ChEBI" id="CHEBI:60240"/>
    </cofactor>
</comment>
<keyword evidence="17" id="KW-1185">Reference proteome</keyword>
<dbReference type="HAMAP" id="MF_00107">
    <property type="entry name" value="IspF"/>
    <property type="match status" value="1"/>
</dbReference>
<feature type="binding site" evidence="14">
    <location>
        <begin position="299"/>
        <end position="301"/>
    </location>
    <ligand>
        <name>4-CDP-2-C-methyl-D-erythritol 2-phosphate</name>
        <dbReference type="ChEBI" id="CHEBI:57919"/>
    </ligand>
</feature>
<evidence type="ECO:0000256" key="10">
    <source>
        <dbReference type="ARBA" id="ARBA00022723"/>
    </source>
</evidence>
<comment type="similarity">
    <text evidence="14">In the N-terminal section; belongs to the IspD/TarI cytidylyltransferase family. IspD subfamily.</text>
</comment>
<keyword evidence="12 14" id="KW-0456">Lyase</keyword>
<dbReference type="InterPro" id="IPR029044">
    <property type="entry name" value="Nucleotide-diphossugar_trans"/>
</dbReference>
<evidence type="ECO:0000256" key="4">
    <source>
        <dbReference type="ARBA" id="ARBA00004709"/>
    </source>
</evidence>
<dbReference type="CDD" id="cd02516">
    <property type="entry name" value="CDP-ME_synthetase"/>
    <property type="match status" value="1"/>
</dbReference>
<dbReference type="InterPro" id="IPR026596">
    <property type="entry name" value="IspD/F"/>
</dbReference>
<dbReference type="RefSeq" id="WP_354434055.1">
    <property type="nucleotide sequence ID" value="NZ_JBEPLY010000005.1"/>
</dbReference>
<gene>
    <name evidence="14" type="primary">ispDF</name>
    <name evidence="16" type="ORF">ABID12_001961</name>
</gene>
<feature type="binding site" evidence="14">
    <location>
        <begin position="251"/>
        <end position="253"/>
    </location>
    <ligand>
        <name>4-CDP-2-C-methyl-D-erythritol 2-phosphate</name>
        <dbReference type="ChEBI" id="CHEBI:57919"/>
    </ligand>
</feature>
<dbReference type="EMBL" id="JBEPLY010000005">
    <property type="protein sequence ID" value="MET3600021.1"/>
    <property type="molecule type" value="Genomic_DNA"/>
</dbReference>
<dbReference type="NCBIfam" id="NF006899">
    <property type="entry name" value="PRK09382.1"/>
    <property type="match status" value="1"/>
</dbReference>
<comment type="caution">
    <text evidence="14">Lacks conserved residue(s) required for the propagation of feature annotation.</text>
</comment>
<evidence type="ECO:0000313" key="16">
    <source>
        <dbReference type="EMBL" id="MET3600021.1"/>
    </source>
</evidence>
<evidence type="ECO:0000256" key="12">
    <source>
        <dbReference type="ARBA" id="ARBA00023239"/>
    </source>
</evidence>
<dbReference type="InterPro" id="IPR001228">
    <property type="entry name" value="IspD"/>
</dbReference>
<comment type="similarity">
    <text evidence="6">Belongs to the IspF family.</text>
</comment>
<feature type="domain" description="2-C-methyl-D-erythritol 2,4-cyclodiphosphate synthase" evidence="15">
    <location>
        <begin position="244"/>
        <end position="397"/>
    </location>
</feature>
<evidence type="ECO:0000313" key="17">
    <source>
        <dbReference type="Proteomes" id="UP001549164"/>
    </source>
</evidence>
<dbReference type="GO" id="GO:0008685">
    <property type="term" value="F:2-C-methyl-D-erythritol 2,4-cyclodiphosphate synthase activity"/>
    <property type="evidence" value="ECO:0007669"/>
    <property type="project" value="UniProtKB-EC"/>
</dbReference>
<dbReference type="PANTHER" id="PTHR43181:SF1">
    <property type="entry name" value="2-C-METHYL-D-ERYTHRITOL 2,4-CYCLODIPHOSPHATE SYNTHASE, CHLOROPLASTIC"/>
    <property type="match status" value="1"/>
</dbReference>
<feature type="binding site" evidence="14">
    <location>
        <begin position="375"/>
        <end position="378"/>
    </location>
    <ligand>
        <name>4-CDP-2-C-methyl-D-erythritol 2-phosphate</name>
        <dbReference type="ChEBI" id="CHEBI:57919"/>
    </ligand>
</feature>
<dbReference type="GO" id="GO:0050518">
    <property type="term" value="F:2-C-methyl-D-erythritol 4-phosphate cytidylyltransferase activity"/>
    <property type="evidence" value="ECO:0007669"/>
    <property type="project" value="UniProtKB-EC"/>
</dbReference>
<keyword evidence="13 14" id="KW-0511">Multifunctional enzyme</keyword>
<comment type="pathway">
    <text evidence="4 14">Isoprenoid biosynthesis; isopentenyl diphosphate biosynthesis via DXP pathway; isopentenyl diphosphate from 1-deoxy-D-xylulose 5-phosphate: step 4/6.</text>
</comment>
<evidence type="ECO:0000256" key="6">
    <source>
        <dbReference type="ARBA" id="ARBA00008480"/>
    </source>
</evidence>
<sequence>MAAGKSFNPGVVVVAAGRGERAGVPEEGPKQYRPIGGMPVISHTLSGFVEWAGASAGIVVVIHPDDEALFRDALSHVRQADGIQFVYGGDTRQQSVLNGLEALERANPSHVLIHDAVRPFFDAPLIERICAALKAGDNAVLPAIAVADTLKQADAHHMVAGTVPRAGLFAAQTPQAFDFAVIFDAHRRAAAEQRFDFTDDAGIAEWAGLGVRLVDGLADNVKLTFRRDLAMADEKLSQNLIADIRTGNGYDVHKLVPGDGVTLCGVRIPHDMTLSGHSDADVAFHALTDALLATCGEGDIGDHFPPSDPQWKGAASNIFLAHAAKIVRDKGGVILNADVSLIAEAPKVGPHRNEMRQKIADCLGIDLARCSVKATTNETIGFVGRGEGIAAIATASVSYGNMR</sequence>
<feature type="binding site" evidence="14">
    <location>
        <position position="385"/>
    </location>
    <ligand>
        <name>4-CDP-2-C-methyl-D-erythritol 2-phosphate</name>
        <dbReference type="ChEBI" id="CHEBI:57919"/>
    </ligand>
</feature>
<feature type="site" description="Transition state stabilizer" evidence="14">
    <location>
        <position position="30"/>
    </location>
</feature>
<dbReference type="InterPro" id="IPR003526">
    <property type="entry name" value="MECDP_synthase"/>
</dbReference>
<dbReference type="Gene3D" id="3.30.1330.50">
    <property type="entry name" value="2-C-methyl-D-erythritol 2,4-cyclodiphosphate synthase"/>
    <property type="match status" value="1"/>
</dbReference>
<dbReference type="InterPro" id="IPR018294">
    <property type="entry name" value="ISPD_synthase_CS"/>
</dbReference>
<feature type="binding site" evidence="14">
    <location>
        <position position="251"/>
    </location>
    <ligand>
        <name>a divalent metal cation</name>
        <dbReference type="ChEBI" id="CHEBI:60240"/>
    </ligand>
</feature>
<evidence type="ECO:0000259" key="15">
    <source>
        <dbReference type="Pfam" id="PF02542"/>
    </source>
</evidence>
<name>A0ABV2IAT1_9HYPH</name>
<dbReference type="EC" id="2.7.7.60" evidence="14"/>
<comment type="pathway">
    <text evidence="5 14">Isoprenoid biosynthesis; isopentenyl diphosphate biosynthesis via DXP pathway; isopentenyl diphosphate from 1-deoxy-D-xylulose 5-phosphate: step 2/6.</text>
</comment>
<evidence type="ECO:0000256" key="13">
    <source>
        <dbReference type="ARBA" id="ARBA00023268"/>
    </source>
</evidence>
<comment type="caution">
    <text evidence="16">The sequence shown here is derived from an EMBL/GenBank/DDBJ whole genome shotgun (WGS) entry which is preliminary data.</text>
</comment>
<dbReference type="SUPFAM" id="SSF69765">
    <property type="entry name" value="IpsF-like"/>
    <property type="match status" value="1"/>
</dbReference>
<comment type="similarity">
    <text evidence="7">Belongs to the IspD/TarI cytidylyltransferase family. IspD subfamily.</text>
</comment>
<keyword evidence="9 14" id="KW-0548">Nucleotidyltransferase</keyword>
<keyword evidence="11 14" id="KW-0414">Isoprene biosynthesis</keyword>
<feature type="site" description="Transition state stabilizer" evidence="14">
    <location>
        <position position="376"/>
    </location>
</feature>
<accession>A0ABV2IAT1</accession>
<keyword evidence="10 14" id="KW-0479">Metal-binding</keyword>
<feature type="site" description="Positions MEP for the nucleophilic attack" evidence="14">
    <location>
        <position position="165"/>
    </location>
</feature>
<feature type="binding site" evidence="14">
    <location>
        <begin position="277"/>
        <end position="278"/>
    </location>
    <ligand>
        <name>4-CDP-2-C-methyl-D-erythritol 2-phosphate</name>
        <dbReference type="ChEBI" id="CHEBI:57919"/>
    </ligand>
</feature>
<dbReference type="HAMAP" id="MF_00108">
    <property type="entry name" value="IspD"/>
    <property type="match status" value="1"/>
</dbReference>
<evidence type="ECO:0000256" key="9">
    <source>
        <dbReference type="ARBA" id="ARBA00022695"/>
    </source>
</evidence>
<dbReference type="InterPro" id="IPR020555">
    <property type="entry name" value="MECDP_synthase_CS"/>
</dbReference>